<reference evidence="2 3" key="1">
    <citation type="journal article" date="2015" name="Nature">
        <title>rRNA introns, odd ribosomes, and small enigmatic genomes across a large radiation of phyla.</title>
        <authorList>
            <person name="Brown C.T."/>
            <person name="Hug L.A."/>
            <person name="Thomas B.C."/>
            <person name="Sharon I."/>
            <person name="Castelle C.J."/>
            <person name="Singh A."/>
            <person name="Wilkins M.J."/>
            <person name="Williams K.H."/>
            <person name="Banfield J.F."/>
        </authorList>
    </citation>
    <scope>NUCLEOTIDE SEQUENCE [LARGE SCALE GENOMIC DNA]</scope>
</reference>
<evidence type="ECO:0000259" key="1">
    <source>
        <dbReference type="PROSITE" id="PS51384"/>
    </source>
</evidence>
<gene>
    <name evidence="2" type="ORF">UY27_C0011G0015</name>
</gene>
<name>A0A0G1UNG1_9BACT</name>
<dbReference type="Gene3D" id="3.40.50.80">
    <property type="entry name" value="Nucleotide-binding domain of ferredoxin-NADP reductase (FNR) module"/>
    <property type="match status" value="1"/>
</dbReference>
<dbReference type="GO" id="GO:0016491">
    <property type="term" value="F:oxidoreductase activity"/>
    <property type="evidence" value="ECO:0007669"/>
    <property type="project" value="InterPro"/>
</dbReference>
<proteinExistence type="predicted"/>
<protein>
    <recommendedName>
        <fullName evidence="1">FAD-binding FR-type domain-containing protein</fullName>
    </recommendedName>
</protein>
<dbReference type="PANTHER" id="PTHR47354:SF5">
    <property type="entry name" value="PROTEIN RFBI"/>
    <property type="match status" value="1"/>
</dbReference>
<evidence type="ECO:0000313" key="2">
    <source>
        <dbReference type="EMBL" id="KKU95679.1"/>
    </source>
</evidence>
<sequence>MITPQKFTSRLASIQKISSKVYLERFDLIEPKEITFFPGQTVMLQVAPGVNRSMSVASAPSEKGSIVVAHDISPMGAYSKWAMSAKAGDMMRFVGPLGMFVLDGQSPRKRVFVATGTGVAPFRSMLLDVFSKPEALNSKLKYALYWGLRHEEDIFWKEELKALAVKHPNFRFALTLSQPSDSWTETRGRVGDHVFTMEQDLKNCDFYLCGNKPMVSEMEATLLANDVPKAQIKKELFY</sequence>
<dbReference type="Proteomes" id="UP000034661">
    <property type="component" value="Unassembled WGS sequence"/>
</dbReference>
<dbReference type="InterPro" id="IPR017927">
    <property type="entry name" value="FAD-bd_FR_type"/>
</dbReference>
<dbReference type="InterPro" id="IPR017938">
    <property type="entry name" value="Riboflavin_synthase-like_b-brl"/>
</dbReference>
<dbReference type="InterPro" id="IPR001433">
    <property type="entry name" value="OxRdtase_FAD/NAD-bd"/>
</dbReference>
<dbReference type="Pfam" id="PF00175">
    <property type="entry name" value="NAD_binding_1"/>
    <property type="match status" value="1"/>
</dbReference>
<dbReference type="InterPro" id="IPR001709">
    <property type="entry name" value="Flavoprot_Pyr_Nucl_cyt_Rdtase"/>
</dbReference>
<dbReference type="PRINTS" id="PR00371">
    <property type="entry name" value="FPNCR"/>
</dbReference>
<dbReference type="InterPro" id="IPR050415">
    <property type="entry name" value="MRET"/>
</dbReference>
<dbReference type="SUPFAM" id="SSF63380">
    <property type="entry name" value="Riboflavin synthase domain-like"/>
    <property type="match status" value="1"/>
</dbReference>
<dbReference type="Gene3D" id="2.40.30.10">
    <property type="entry name" value="Translation factors"/>
    <property type="match status" value="1"/>
</dbReference>
<accession>A0A0G1UNG1</accession>
<dbReference type="SUPFAM" id="SSF52343">
    <property type="entry name" value="Ferredoxin reductase-like, C-terminal NADP-linked domain"/>
    <property type="match status" value="1"/>
</dbReference>
<dbReference type="Pfam" id="PF00970">
    <property type="entry name" value="FAD_binding_6"/>
    <property type="match status" value="1"/>
</dbReference>
<dbReference type="InterPro" id="IPR008333">
    <property type="entry name" value="Cbr1-like_FAD-bd_dom"/>
</dbReference>
<dbReference type="PANTHER" id="PTHR47354">
    <property type="entry name" value="NADH OXIDOREDUCTASE HCR"/>
    <property type="match status" value="1"/>
</dbReference>
<dbReference type="AlphaFoldDB" id="A0A0G1UNG1"/>
<organism evidence="2 3">
    <name type="scientific">Candidatus Gottesmanbacteria bacterium GW2011_GWA1_48_13</name>
    <dbReference type="NCBI Taxonomy" id="1618439"/>
    <lineage>
        <taxon>Bacteria</taxon>
        <taxon>Candidatus Gottesmaniibacteriota</taxon>
    </lineage>
</organism>
<feature type="domain" description="FAD-binding FR-type" evidence="1">
    <location>
        <begin position="4"/>
        <end position="103"/>
    </location>
</feature>
<dbReference type="InterPro" id="IPR039261">
    <property type="entry name" value="FNR_nucleotide-bd"/>
</dbReference>
<dbReference type="EMBL" id="LCPJ01000011">
    <property type="protein sequence ID" value="KKU95679.1"/>
    <property type="molecule type" value="Genomic_DNA"/>
</dbReference>
<dbReference type="PROSITE" id="PS51384">
    <property type="entry name" value="FAD_FR"/>
    <property type="match status" value="1"/>
</dbReference>
<dbReference type="PRINTS" id="PR00410">
    <property type="entry name" value="PHEHYDRXLASE"/>
</dbReference>
<evidence type="ECO:0000313" key="3">
    <source>
        <dbReference type="Proteomes" id="UP000034661"/>
    </source>
</evidence>
<comment type="caution">
    <text evidence="2">The sequence shown here is derived from an EMBL/GenBank/DDBJ whole genome shotgun (WGS) entry which is preliminary data.</text>
</comment>